<organism evidence="2 3">
    <name type="scientific">Fusarium mangiferae</name>
    <name type="common">Mango malformation disease fungus</name>
    <dbReference type="NCBI Taxonomy" id="192010"/>
    <lineage>
        <taxon>Eukaryota</taxon>
        <taxon>Fungi</taxon>
        <taxon>Dikarya</taxon>
        <taxon>Ascomycota</taxon>
        <taxon>Pezizomycotina</taxon>
        <taxon>Sordariomycetes</taxon>
        <taxon>Hypocreomycetidae</taxon>
        <taxon>Hypocreales</taxon>
        <taxon>Nectriaceae</taxon>
        <taxon>Fusarium</taxon>
        <taxon>Fusarium fujikuroi species complex</taxon>
    </lineage>
</organism>
<feature type="region of interest" description="Disordered" evidence="1">
    <location>
        <begin position="1"/>
        <end position="33"/>
    </location>
</feature>
<feature type="compositionally biased region" description="Polar residues" evidence="1">
    <location>
        <begin position="100"/>
        <end position="112"/>
    </location>
</feature>
<gene>
    <name evidence="2" type="ORF">FMAN_13713</name>
</gene>
<dbReference type="VEuPathDB" id="FungiDB:FMAN_13713"/>
<dbReference type="Proteomes" id="UP000184255">
    <property type="component" value="Unassembled WGS sequence"/>
</dbReference>
<dbReference type="RefSeq" id="XP_041683600.1">
    <property type="nucleotide sequence ID" value="XM_041833214.1"/>
</dbReference>
<reference evidence="3" key="1">
    <citation type="journal article" date="2016" name="Genome Biol. Evol.">
        <title>Comparative 'omics' of the Fusarium fujikuroi species complex highlights differences in genetic potential and metabolite synthesis.</title>
        <authorList>
            <person name="Niehaus E.-M."/>
            <person name="Muensterkoetter M."/>
            <person name="Proctor R.H."/>
            <person name="Brown D.W."/>
            <person name="Sharon A."/>
            <person name="Idan Y."/>
            <person name="Oren-Young L."/>
            <person name="Sieber C.M."/>
            <person name="Novak O."/>
            <person name="Pencik A."/>
            <person name="Tarkowska D."/>
            <person name="Hromadova K."/>
            <person name="Freeman S."/>
            <person name="Maymon M."/>
            <person name="Elazar M."/>
            <person name="Youssef S.A."/>
            <person name="El-Shabrawy E.S.M."/>
            <person name="Shalaby A.B.A."/>
            <person name="Houterman P."/>
            <person name="Brock N.L."/>
            <person name="Burkhardt I."/>
            <person name="Tsavkelova E.A."/>
            <person name="Dickschat J.S."/>
            <person name="Galuszka P."/>
            <person name="Gueldener U."/>
            <person name="Tudzynski B."/>
        </authorList>
    </citation>
    <scope>NUCLEOTIDE SEQUENCE [LARGE SCALE GENOMIC DNA]</scope>
    <source>
        <strain evidence="3">MRC7560</strain>
    </source>
</reference>
<evidence type="ECO:0000313" key="2">
    <source>
        <dbReference type="EMBL" id="CVK95783.1"/>
    </source>
</evidence>
<accession>A0A1L7TI10</accession>
<feature type="region of interest" description="Disordered" evidence="1">
    <location>
        <begin position="87"/>
        <end position="112"/>
    </location>
</feature>
<sequence length="112" mass="12872">MYQKQARSKKEFTPCTSHDKQNTQDRRRQLSPPTITTTRFFTKLCNVRFNLKDKVVNILVPLHYDSTAGKKPAFIDNVLTALLKSEVAPPQGQKRKTRQYYGQQDLNAKGTS</sequence>
<comment type="caution">
    <text evidence="2">The sequence shown here is derived from an EMBL/GenBank/DDBJ whole genome shotgun (WGS) entry which is preliminary data.</text>
</comment>
<keyword evidence="3" id="KW-1185">Reference proteome</keyword>
<evidence type="ECO:0000313" key="3">
    <source>
        <dbReference type="Proteomes" id="UP000184255"/>
    </source>
</evidence>
<dbReference type="EMBL" id="FCQH01000007">
    <property type="protein sequence ID" value="CVK95783.1"/>
    <property type="molecule type" value="Genomic_DNA"/>
</dbReference>
<dbReference type="AlphaFoldDB" id="A0A1L7TI10"/>
<protein>
    <submittedName>
        <fullName evidence="2">Uncharacterized protein</fullName>
    </submittedName>
</protein>
<name>A0A1L7TI10_FUSMA</name>
<dbReference type="GeneID" id="65092962"/>
<feature type="compositionally biased region" description="Basic and acidic residues" evidence="1">
    <location>
        <begin position="8"/>
        <end position="28"/>
    </location>
</feature>
<evidence type="ECO:0000256" key="1">
    <source>
        <dbReference type="SAM" id="MobiDB-lite"/>
    </source>
</evidence>
<proteinExistence type="predicted"/>